<gene>
    <name evidence="5" type="ORF">KJP28_04190</name>
</gene>
<proteinExistence type="inferred from homology"/>
<feature type="domain" description="Fumarylacetoacetase-like C-terminal" evidence="3">
    <location>
        <begin position="74"/>
        <end position="276"/>
    </location>
</feature>
<keyword evidence="6" id="KW-1185">Reference proteome</keyword>
<accession>A0ABS6SYR7</accession>
<dbReference type="EMBL" id="JAHUZE010000001">
    <property type="protein sequence ID" value="MBV7378112.1"/>
    <property type="molecule type" value="Genomic_DNA"/>
</dbReference>
<protein>
    <submittedName>
        <fullName evidence="5">Fumarylacetoacetate hydrolase family protein</fullName>
    </submittedName>
</protein>
<organism evidence="5 6">
    <name type="scientific">Maritimibacter dapengensis</name>
    <dbReference type="NCBI Taxonomy" id="2836868"/>
    <lineage>
        <taxon>Bacteria</taxon>
        <taxon>Pseudomonadati</taxon>
        <taxon>Pseudomonadota</taxon>
        <taxon>Alphaproteobacteria</taxon>
        <taxon>Rhodobacterales</taxon>
        <taxon>Roseobacteraceae</taxon>
        <taxon>Maritimibacter</taxon>
    </lineage>
</organism>
<evidence type="ECO:0000256" key="2">
    <source>
        <dbReference type="ARBA" id="ARBA00022723"/>
    </source>
</evidence>
<dbReference type="RefSeq" id="WP_218390963.1">
    <property type="nucleotide sequence ID" value="NZ_JAHUZE010000001.1"/>
</dbReference>
<dbReference type="PANTHER" id="PTHR42796:SF4">
    <property type="entry name" value="FUMARYLACETOACETATE HYDROLASE DOMAIN-CONTAINING PROTEIN 2A"/>
    <property type="match status" value="1"/>
</dbReference>
<dbReference type="GO" id="GO:0016787">
    <property type="term" value="F:hydrolase activity"/>
    <property type="evidence" value="ECO:0007669"/>
    <property type="project" value="UniProtKB-KW"/>
</dbReference>
<dbReference type="InterPro" id="IPR011234">
    <property type="entry name" value="Fumarylacetoacetase-like_C"/>
</dbReference>
<sequence>MKLARFTRDGETHLGRVEGDEIVDLTEAGFGTSMRAYLDRAGNDFADAREASGSCYRLSDVVLEAPVGDPQKLLALGMNYQDHIDNVKREVPPPATQTWFNKQVSCINGPSQGIEMPKVSDVLDFEGELAVIIGKRCRHVPREDALSVIAGYAVGNDVSVRDWQKRSPTFTLGKSFDTHGPFGPWITTADEVADPQDLSIRTWVNDELRQDGNTGMMIHKLVDQISYISQVFTLMPGDVLFTGTPGGVGMESGNFLKVGDVIRIAIDGLGEIQNTVIPEP</sequence>
<dbReference type="InterPro" id="IPR018833">
    <property type="entry name" value="Rv2993c-like_N"/>
</dbReference>
<dbReference type="InterPro" id="IPR051121">
    <property type="entry name" value="FAH"/>
</dbReference>
<feature type="domain" description="Rv2993c-like N-terminal" evidence="4">
    <location>
        <begin position="1"/>
        <end position="66"/>
    </location>
</feature>
<evidence type="ECO:0000259" key="3">
    <source>
        <dbReference type="Pfam" id="PF01557"/>
    </source>
</evidence>
<keyword evidence="5" id="KW-0378">Hydrolase</keyword>
<evidence type="ECO:0000313" key="6">
    <source>
        <dbReference type="Proteomes" id="UP000756530"/>
    </source>
</evidence>
<dbReference type="Pfam" id="PF10370">
    <property type="entry name" value="Rv2993c-like_N"/>
    <property type="match status" value="1"/>
</dbReference>
<dbReference type="PANTHER" id="PTHR42796">
    <property type="entry name" value="FUMARYLACETOACETATE HYDROLASE DOMAIN-CONTAINING PROTEIN 2A-RELATED"/>
    <property type="match status" value="1"/>
</dbReference>
<evidence type="ECO:0000259" key="4">
    <source>
        <dbReference type="Pfam" id="PF10370"/>
    </source>
</evidence>
<dbReference type="Pfam" id="PF01557">
    <property type="entry name" value="FAA_hydrolase"/>
    <property type="match status" value="1"/>
</dbReference>
<evidence type="ECO:0000313" key="5">
    <source>
        <dbReference type="EMBL" id="MBV7378112.1"/>
    </source>
</evidence>
<comment type="caution">
    <text evidence="5">The sequence shown here is derived from an EMBL/GenBank/DDBJ whole genome shotgun (WGS) entry which is preliminary data.</text>
</comment>
<comment type="similarity">
    <text evidence="1">Belongs to the FAH family.</text>
</comment>
<keyword evidence="2" id="KW-0479">Metal-binding</keyword>
<evidence type="ECO:0000256" key="1">
    <source>
        <dbReference type="ARBA" id="ARBA00010211"/>
    </source>
</evidence>
<name>A0ABS6SYR7_9RHOB</name>
<reference evidence="5 6" key="1">
    <citation type="submission" date="2021-05" db="EMBL/GenBank/DDBJ databases">
        <title>Culturable bacteria isolated from Daya Bay.</title>
        <authorList>
            <person name="Zheng W."/>
            <person name="Yu S."/>
            <person name="Huang Y."/>
        </authorList>
    </citation>
    <scope>NUCLEOTIDE SEQUENCE [LARGE SCALE GENOMIC DNA]</scope>
    <source>
        <strain evidence="5 6">DP4N28-5</strain>
    </source>
</reference>
<dbReference type="Proteomes" id="UP000756530">
    <property type="component" value="Unassembled WGS sequence"/>
</dbReference>